<accession>A0A212AQQ4</accession>
<dbReference type="Proteomes" id="UP000214673">
    <property type="component" value="Unassembled WGS sequence"/>
</dbReference>
<sequence length="65" mass="7601">MSASSISTWTEDDLRVWWDVVRPIEHDDVVKAVLPEVYRRARDLKIDLSNPTNGGRNARQVRPRR</sequence>
<gene>
    <name evidence="2" type="ORF">CDV52_09830</name>
    <name evidence="1" type="ORF">CDV53_14335</name>
</gene>
<evidence type="ECO:0000313" key="1">
    <source>
        <dbReference type="EMBL" id="OWJ73904.1"/>
    </source>
</evidence>
<protein>
    <submittedName>
        <fullName evidence="2">Uncharacterized protein</fullName>
    </submittedName>
</protein>
<comment type="caution">
    <text evidence="2">The sequence shown here is derived from an EMBL/GenBank/DDBJ whole genome shotgun (WGS) entry which is preliminary data.</text>
</comment>
<evidence type="ECO:0000313" key="3">
    <source>
        <dbReference type="Proteomes" id="UP000196640"/>
    </source>
</evidence>
<keyword evidence="4" id="KW-1185">Reference proteome</keyword>
<dbReference type="RefSeq" id="WP_035745048.1">
    <property type="nucleotide sequence ID" value="NZ_JFGS01000017.1"/>
</dbReference>
<evidence type="ECO:0000313" key="2">
    <source>
        <dbReference type="EMBL" id="OWJ83799.1"/>
    </source>
</evidence>
<dbReference type="EMBL" id="NIPV01000086">
    <property type="protein sequence ID" value="OWJ73904.1"/>
    <property type="molecule type" value="Genomic_DNA"/>
</dbReference>
<proteinExistence type="predicted"/>
<dbReference type="Proteomes" id="UP000196640">
    <property type="component" value="Unassembled WGS sequence"/>
</dbReference>
<dbReference type="AlphaFoldDB" id="A0A212AQQ4"/>
<dbReference type="EMBL" id="NIPX01000015">
    <property type="protein sequence ID" value="OWJ83799.1"/>
    <property type="molecule type" value="Genomic_DNA"/>
</dbReference>
<dbReference type="STRING" id="366616.CG51_05975"/>
<name>A0A212AQQ4_9RHOB</name>
<reference evidence="3 4" key="1">
    <citation type="submission" date="2016-11" db="EMBL/GenBank/DDBJ databases">
        <title>Comparison of Traditional DNA-DNA Hybridization with In Silico Genomic Analysis.</title>
        <authorList>
            <person name="Nicholson A.C."/>
            <person name="Sammons S."/>
            <person name="Humrighouse B.W."/>
            <person name="Graziano J."/>
            <person name="Lasker B."/>
            <person name="Whitney A.M."/>
            <person name="Mcquiston J.R."/>
        </authorList>
    </citation>
    <scope>NUCLEOTIDE SEQUENCE [LARGE SCALE GENOMIC DNA]</scope>
    <source>
        <strain evidence="1 4">H1892</strain>
        <strain evidence="2 3">H2381</strain>
    </source>
</reference>
<evidence type="ECO:0000313" key="4">
    <source>
        <dbReference type="Proteomes" id="UP000214673"/>
    </source>
</evidence>
<organism evidence="2 3">
    <name type="scientific">Haematobacter missouriensis</name>
    <dbReference type="NCBI Taxonomy" id="366616"/>
    <lineage>
        <taxon>Bacteria</taxon>
        <taxon>Pseudomonadati</taxon>
        <taxon>Pseudomonadota</taxon>
        <taxon>Alphaproteobacteria</taxon>
        <taxon>Rhodobacterales</taxon>
        <taxon>Paracoccaceae</taxon>
        <taxon>Haematobacter</taxon>
    </lineage>
</organism>